<dbReference type="EMBL" id="BGPR01004312">
    <property type="protein sequence ID" value="GBM98316.1"/>
    <property type="molecule type" value="Genomic_DNA"/>
</dbReference>
<sequence length="96" mass="10647">MQSVFTRSWCINCSNSTSVINRPDLLSSTQQLVVNRADDMREIQLPKHLPPFSSKKVGVYRRELLASTSQRAVLPPSSGSETVEWTTDLLALTIAA</sequence>
<organism evidence="1 2">
    <name type="scientific">Araneus ventricosus</name>
    <name type="common">Orbweaver spider</name>
    <name type="synonym">Epeira ventricosa</name>
    <dbReference type="NCBI Taxonomy" id="182803"/>
    <lineage>
        <taxon>Eukaryota</taxon>
        <taxon>Metazoa</taxon>
        <taxon>Ecdysozoa</taxon>
        <taxon>Arthropoda</taxon>
        <taxon>Chelicerata</taxon>
        <taxon>Arachnida</taxon>
        <taxon>Araneae</taxon>
        <taxon>Araneomorphae</taxon>
        <taxon>Entelegynae</taxon>
        <taxon>Araneoidea</taxon>
        <taxon>Araneidae</taxon>
        <taxon>Araneus</taxon>
    </lineage>
</organism>
<name>A0A4Y2K9S7_ARAVE</name>
<dbReference type="Proteomes" id="UP000499080">
    <property type="component" value="Unassembled WGS sequence"/>
</dbReference>
<gene>
    <name evidence="1" type="ORF">AVEN_62350_1</name>
</gene>
<evidence type="ECO:0000313" key="1">
    <source>
        <dbReference type="EMBL" id="GBM98316.1"/>
    </source>
</evidence>
<keyword evidence="2" id="KW-1185">Reference proteome</keyword>
<dbReference type="AlphaFoldDB" id="A0A4Y2K9S7"/>
<comment type="caution">
    <text evidence="1">The sequence shown here is derived from an EMBL/GenBank/DDBJ whole genome shotgun (WGS) entry which is preliminary data.</text>
</comment>
<protein>
    <submittedName>
        <fullName evidence="1">Uncharacterized protein</fullName>
    </submittedName>
</protein>
<proteinExistence type="predicted"/>
<accession>A0A4Y2K9S7</accession>
<evidence type="ECO:0000313" key="2">
    <source>
        <dbReference type="Proteomes" id="UP000499080"/>
    </source>
</evidence>
<reference evidence="1 2" key="1">
    <citation type="journal article" date="2019" name="Sci. Rep.">
        <title>Orb-weaving spider Araneus ventricosus genome elucidates the spidroin gene catalogue.</title>
        <authorList>
            <person name="Kono N."/>
            <person name="Nakamura H."/>
            <person name="Ohtoshi R."/>
            <person name="Moran D.A.P."/>
            <person name="Shinohara A."/>
            <person name="Yoshida Y."/>
            <person name="Fujiwara M."/>
            <person name="Mori M."/>
            <person name="Tomita M."/>
            <person name="Arakawa K."/>
        </authorList>
    </citation>
    <scope>NUCLEOTIDE SEQUENCE [LARGE SCALE GENOMIC DNA]</scope>
</reference>